<name>A0A8J8WMA5_9EURO</name>
<evidence type="ECO:0000313" key="4">
    <source>
        <dbReference type="Proteomes" id="UP000631181"/>
    </source>
</evidence>
<evidence type="ECO:0000256" key="2">
    <source>
        <dbReference type="SAM" id="Phobius"/>
    </source>
</evidence>
<organism evidence="3 4">
    <name type="scientific">Penicillium ucsense</name>
    <dbReference type="NCBI Taxonomy" id="2839758"/>
    <lineage>
        <taxon>Eukaryota</taxon>
        <taxon>Fungi</taxon>
        <taxon>Dikarya</taxon>
        <taxon>Ascomycota</taxon>
        <taxon>Pezizomycotina</taxon>
        <taxon>Eurotiomycetes</taxon>
        <taxon>Eurotiomycetidae</taxon>
        <taxon>Eurotiales</taxon>
        <taxon>Aspergillaceae</taxon>
        <taxon>Penicillium</taxon>
    </lineage>
</organism>
<keyword evidence="4" id="KW-1185">Reference proteome</keyword>
<feature type="compositionally biased region" description="Polar residues" evidence="1">
    <location>
        <begin position="76"/>
        <end position="96"/>
    </location>
</feature>
<dbReference type="Proteomes" id="UP000631181">
    <property type="component" value="Unassembled WGS sequence"/>
</dbReference>
<reference evidence="3" key="1">
    <citation type="journal article" date="2020" name="Front. Microbiol.">
        <title>Gene regulatory networks of Penicillium echinulatum 2HH and Penicillium oxalicum 114-2 inferred by a computational biology approach.</title>
        <authorList>
            <person name="Lenz A.R."/>
            <person name="Galan-Vasquez E."/>
            <person name="Balbinot E."/>
            <person name="De Abreu F.P."/>
            <person name="De Oliveira N.S."/>
            <person name="Da Rosa L.O."/>
            <person name="De Avila E Silva S."/>
            <person name="Camassola M."/>
            <person name="Dillon A.J.P."/>
            <person name="Perez-Rueda E."/>
        </authorList>
    </citation>
    <scope>NUCLEOTIDE SEQUENCE</scope>
    <source>
        <strain evidence="3">S1M29</strain>
    </source>
</reference>
<feature type="region of interest" description="Disordered" evidence="1">
    <location>
        <begin position="55"/>
        <end position="183"/>
    </location>
</feature>
<feature type="region of interest" description="Disordered" evidence="1">
    <location>
        <begin position="1"/>
        <end position="38"/>
    </location>
</feature>
<keyword evidence="2" id="KW-0812">Transmembrane</keyword>
<proteinExistence type="predicted"/>
<evidence type="ECO:0000313" key="3">
    <source>
        <dbReference type="EMBL" id="KAF7719755.1"/>
    </source>
</evidence>
<dbReference type="AlphaFoldDB" id="A0A8J8WMA5"/>
<dbReference type="OrthoDB" id="5383338at2759"/>
<keyword evidence="2" id="KW-1133">Transmembrane helix</keyword>
<sequence length="664" mass="72283">MSQFQLFPSPPAARVGTNPFRRGAKRPPGMEEQPTSSVALHEINESTKAESVLLQIIEDTSSFPRPPSRTHHARSGSPSSTEVLRKATSSHTPRSQSRQDSRPVDRPLPLRASTDNDRGSTSEISRQNTISTASPQSSQSSVSPIPMKSMFPRFDPKLPLPRSIAQPPLSSNVEAQKRRSRKPLLTLNTSSEIDNVLGPKTVPASVLNFPNGIADSEEIRYSTPYELEVLWEAANGQRPTNLAGTFSMHLARTGPATFKFGHLQQPFYTLETFENDELSISRGVPSKVNSNVPVMSLNLEDRRRREHPHDGLVALLFSRLAAMLAIEQAGDIAKLHLLNPVEAAGVQRDALNRASAQESCRLSWNRNLRLYELRHPQVAKRQPPALVGAEGIPLSPVRSSSSGVLYITVSAPSSDVVPQQAPTILVTNPASSAALATAHQAANPRTSTLPMADSDEPLVCLDLTTRTLTISPAAIIATIPSLYAIDSVIAAVLAVAVSDEATNPILADMEVESPTPNAQDPRSGGGVGIPYRGPLITTQAEREDYAESLQLASQIQAAKDQAESNPERKSFFGLWKTHRAPKSDHVRNGKKDNEIVIEEIDLEKYGRYGKGSSREGEKLPGIVRTVLKLMFLGLSLIIKGMTLLVKLLAWLLVRSTRCVTSDKF</sequence>
<protein>
    <submittedName>
        <fullName evidence="3">Uncharacterized protein</fullName>
    </submittedName>
</protein>
<keyword evidence="2" id="KW-0472">Membrane</keyword>
<feature type="transmembrane region" description="Helical" evidence="2">
    <location>
        <begin position="629"/>
        <end position="653"/>
    </location>
</feature>
<accession>A0A8J8WMA5</accession>
<gene>
    <name evidence="3" type="ORF">PECM_004535</name>
</gene>
<dbReference type="EMBL" id="WIWV01000003">
    <property type="protein sequence ID" value="KAF7719755.1"/>
    <property type="molecule type" value="Genomic_DNA"/>
</dbReference>
<comment type="caution">
    <text evidence="3">The sequence shown here is derived from an EMBL/GenBank/DDBJ whole genome shotgun (WGS) entry which is preliminary data.</text>
</comment>
<evidence type="ECO:0000256" key="1">
    <source>
        <dbReference type="SAM" id="MobiDB-lite"/>
    </source>
</evidence>
<feature type="compositionally biased region" description="Low complexity" evidence="1">
    <location>
        <begin position="129"/>
        <end position="145"/>
    </location>
</feature>